<organism evidence="2 3">
    <name type="scientific">Oryza meyeriana var. granulata</name>
    <dbReference type="NCBI Taxonomy" id="110450"/>
    <lineage>
        <taxon>Eukaryota</taxon>
        <taxon>Viridiplantae</taxon>
        <taxon>Streptophyta</taxon>
        <taxon>Embryophyta</taxon>
        <taxon>Tracheophyta</taxon>
        <taxon>Spermatophyta</taxon>
        <taxon>Magnoliopsida</taxon>
        <taxon>Liliopsida</taxon>
        <taxon>Poales</taxon>
        <taxon>Poaceae</taxon>
        <taxon>BOP clade</taxon>
        <taxon>Oryzoideae</taxon>
        <taxon>Oryzeae</taxon>
        <taxon>Oryzinae</taxon>
        <taxon>Oryza</taxon>
        <taxon>Oryza meyeriana</taxon>
    </lineage>
</organism>
<feature type="compositionally biased region" description="Basic and acidic residues" evidence="1">
    <location>
        <begin position="35"/>
        <end position="44"/>
    </location>
</feature>
<feature type="compositionally biased region" description="Low complexity" evidence="1">
    <location>
        <begin position="73"/>
        <end position="84"/>
    </location>
</feature>
<evidence type="ECO:0000313" key="2">
    <source>
        <dbReference type="EMBL" id="KAF0890715.1"/>
    </source>
</evidence>
<evidence type="ECO:0000256" key="1">
    <source>
        <dbReference type="SAM" id="MobiDB-lite"/>
    </source>
</evidence>
<gene>
    <name evidence="2" type="ORF">E2562_004216</name>
</gene>
<protein>
    <submittedName>
        <fullName evidence="2">Uncharacterized protein</fullName>
    </submittedName>
</protein>
<feature type="compositionally biased region" description="Polar residues" evidence="1">
    <location>
        <begin position="18"/>
        <end position="33"/>
    </location>
</feature>
<comment type="caution">
    <text evidence="2">The sequence shown here is derived from an EMBL/GenBank/DDBJ whole genome shotgun (WGS) entry which is preliminary data.</text>
</comment>
<name>A0A6G1BQR7_9ORYZ</name>
<sequence>MIDIMQVAKSHDEVLRNNFVSQPPKTIIRSASPSRGKEASEVERRHPRRRKQELHMPREHKEARVSRKPSHPATTSRTASRTRNATSVGIWGHWSRICEEPQHIIDAYQAKRMAKAPAEAYLVPIDSAAGADAVAPSFTSTPLDILAAATIVAHEENVTQEQIFAKVDTFLDFV</sequence>
<reference evidence="2 3" key="1">
    <citation type="submission" date="2019-11" db="EMBL/GenBank/DDBJ databases">
        <title>Whole genome sequence of Oryza granulata.</title>
        <authorList>
            <person name="Li W."/>
        </authorList>
    </citation>
    <scope>NUCLEOTIDE SEQUENCE [LARGE SCALE GENOMIC DNA]</scope>
    <source>
        <strain evidence="3">cv. Menghai</strain>
        <tissue evidence="2">Leaf</tissue>
    </source>
</reference>
<proteinExistence type="predicted"/>
<dbReference type="AlphaFoldDB" id="A0A6G1BQR7"/>
<accession>A0A6G1BQR7</accession>
<evidence type="ECO:0000313" key="3">
    <source>
        <dbReference type="Proteomes" id="UP000479710"/>
    </source>
</evidence>
<dbReference type="Proteomes" id="UP000479710">
    <property type="component" value="Unassembled WGS sequence"/>
</dbReference>
<feature type="compositionally biased region" description="Basic and acidic residues" evidence="1">
    <location>
        <begin position="53"/>
        <end position="65"/>
    </location>
</feature>
<dbReference type="EMBL" id="SPHZ02000011">
    <property type="protein sequence ID" value="KAF0890715.1"/>
    <property type="molecule type" value="Genomic_DNA"/>
</dbReference>
<keyword evidence="3" id="KW-1185">Reference proteome</keyword>
<feature type="region of interest" description="Disordered" evidence="1">
    <location>
        <begin position="16"/>
        <end position="84"/>
    </location>
</feature>